<keyword evidence="1" id="KW-0645">Protease</keyword>
<feature type="binding site" evidence="8">
    <location>
        <position position="72"/>
    </location>
    <ligand>
        <name>Zn(2+)</name>
        <dbReference type="ChEBI" id="CHEBI:29105"/>
        <note>catalytic</note>
    </ligand>
</feature>
<dbReference type="Proteomes" id="UP001634394">
    <property type="component" value="Unassembled WGS sequence"/>
</dbReference>
<evidence type="ECO:0000259" key="9">
    <source>
        <dbReference type="PROSITE" id="PS50215"/>
    </source>
</evidence>
<name>A0ABD3XHH6_SINWO</name>
<feature type="binding site" evidence="8">
    <location>
        <position position="62"/>
    </location>
    <ligand>
        <name>Zn(2+)</name>
        <dbReference type="ChEBI" id="CHEBI:29105"/>
        <note>catalytic</note>
    </ligand>
</feature>
<evidence type="ECO:0000256" key="7">
    <source>
        <dbReference type="ARBA" id="ARBA00023180"/>
    </source>
</evidence>
<dbReference type="Gene3D" id="3.40.390.10">
    <property type="entry name" value="Collagenase (Catalytic Domain)"/>
    <property type="match status" value="1"/>
</dbReference>
<dbReference type="PANTHER" id="PTHR11905">
    <property type="entry name" value="ADAM A DISINTEGRIN AND METALLOPROTEASE DOMAIN"/>
    <property type="match status" value="1"/>
</dbReference>
<dbReference type="InterPro" id="IPR041645">
    <property type="entry name" value="ADAMTS_CR_2"/>
</dbReference>
<dbReference type="Pfam" id="PF17771">
    <property type="entry name" value="ADAMTS_CR_2"/>
    <property type="match status" value="2"/>
</dbReference>
<dbReference type="InterPro" id="IPR024079">
    <property type="entry name" value="MetalloPept_cat_dom_sf"/>
</dbReference>
<keyword evidence="2 8" id="KW-0479">Metal-binding</keyword>
<protein>
    <recommendedName>
        <fullName evidence="9">Peptidase M12B domain-containing protein</fullName>
    </recommendedName>
</protein>
<evidence type="ECO:0000256" key="1">
    <source>
        <dbReference type="ARBA" id="ARBA00022670"/>
    </source>
</evidence>
<evidence type="ECO:0000256" key="5">
    <source>
        <dbReference type="ARBA" id="ARBA00023049"/>
    </source>
</evidence>
<keyword evidence="5" id="KW-0482">Metalloprotease</keyword>
<dbReference type="SUPFAM" id="SSF55486">
    <property type="entry name" value="Metalloproteases ('zincins'), catalytic domain"/>
    <property type="match status" value="1"/>
</dbReference>
<feature type="domain" description="Peptidase M12B" evidence="9">
    <location>
        <begin position="1"/>
        <end position="117"/>
    </location>
</feature>
<gene>
    <name evidence="10" type="ORF">ACJMK2_025755</name>
</gene>
<sequence length="631" mass="70884">MSIRAKTALAHDHAMLFTKYQIQTQKSESKVGYANVAAMCTDRSVSLVEDSMYIYTANTIAHELIHSLGANHDGDGNMCSAAEGLMMAPNRVSTQDVHNEWLFSSCTVDYIKHYINQLDGRNSNCLRVDNNPRPFLQDIEYSKHMYGSVYGADEQCQIKYGPHSYVCRSFYNVTYSKLCSHMNCFDPKDLLCHGMNAGEGTQCGDQKWCILGTCVHDQNAKRGLESCPLGDQPGVAEQGLTCAELISRSPQKCYLDYFHTICCGSCSRIKGALLGLNKTVDEQCVEENGHGSFFCRGADAYKDRPYGDTICTSMLCADPHRDKWCIATIPADGTPCGYMKVCKQQMCVHYDSAPPVPETCLYGDNPGIVQDGLDCKNLIKSKPHICYDSWTRRMCCASCATVYTGKADCLYGDRSDWCSSHIPSAHNAYLCYTNEHLCCGTCGRYAESHKEDANCHYGDKSDWCAVNIPSVVNKRMCYYGDNVNLCCGTCKAYKGTITGCEFGDKQNGCVRSQCGSYSQMTRNSCCETYLWRNLLDYFPAYIYFSNLQNVVLIQHWRDRRVLSNVETMGQGQKGDIKCGDKWIRDRRVISNVETNKSGTEGCYQMWRQWVRDRRVISNVGTNGQGTQEYVY</sequence>
<evidence type="ECO:0000256" key="4">
    <source>
        <dbReference type="ARBA" id="ARBA00022833"/>
    </source>
</evidence>
<dbReference type="PANTHER" id="PTHR11905:SF159">
    <property type="entry name" value="ADAM METALLOPROTEASE"/>
    <property type="match status" value="1"/>
</dbReference>
<dbReference type="Gene3D" id="3.40.1620.60">
    <property type="match status" value="2"/>
</dbReference>
<feature type="active site" evidence="8">
    <location>
        <position position="63"/>
    </location>
</feature>
<keyword evidence="7" id="KW-0325">Glycoprotein</keyword>
<dbReference type="PROSITE" id="PS50215">
    <property type="entry name" value="ADAM_MEPRO"/>
    <property type="match status" value="1"/>
</dbReference>
<dbReference type="Pfam" id="PF01421">
    <property type="entry name" value="Reprolysin"/>
    <property type="match status" value="1"/>
</dbReference>
<evidence type="ECO:0000256" key="2">
    <source>
        <dbReference type="ARBA" id="ARBA00022723"/>
    </source>
</evidence>
<comment type="caution">
    <text evidence="8">Lacks conserved residue(s) required for the propagation of feature annotation.</text>
</comment>
<organism evidence="10 11">
    <name type="scientific">Sinanodonta woodiana</name>
    <name type="common">Chinese pond mussel</name>
    <name type="synonym">Anodonta woodiana</name>
    <dbReference type="NCBI Taxonomy" id="1069815"/>
    <lineage>
        <taxon>Eukaryota</taxon>
        <taxon>Metazoa</taxon>
        <taxon>Spiralia</taxon>
        <taxon>Lophotrochozoa</taxon>
        <taxon>Mollusca</taxon>
        <taxon>Bivalvia</taxon>
        <taxon>Autobranchia</taxon>
        <taxon>Heteroconchia</taxon>
        <taxon>Palaeoheterodonta</taxon>
        <taxon>Unionida</taxon>
        <taxon>Unionoidea</taxon>
        <taxon>Unionidae</taxon>
        <taxon>Unioninae</taxon>
        <taxon>Sinanodonta</taxon>
    </lineage>
</organism>
<evidence type="ECO:0000256" key="6">
    <source>
        <dbReference type="ARBA" id="ARBA00023157"/>
    </source>
</evidence>
<dbReference type="GO" id="GO:0008237">
    <property type="term" value="F:metallopeptidase activity"/>
    <property type="evidence" value="ECO:0007669"/>
    <property type="project" value="UniProtKB-KW"/>
</dbReference>
<dbReference type="EMBL" id="JBJQND010000002">
    <property type="protein sequence ID" value="KAL3885709.1"/>
    <property type="molecule type" value="Genomic_DNA"/>
</dbReference>
<dbReference type="AlphaFoldDB" id="A0ABD3XHH6"/>
<evidence type="ECO:0000256" key="8">
    <source>
        <dbReference type="PROSITE-ProRule" id="PRU00276"/>
    </source>
</evidence>
<dbReference type="GO" id="GO:0046872">
    <property type="term" value="F:metal ion binding"/>
    <property type="evidence" value="ECO:0007669"/>
    <property type="project" value="UniProtKB-KW"/>
</dbReference>
<dbReference type="GO" id="GO:0006508">
    <property type="term" value="P:proteolysis"/>
    <property type="evidence" value="ECO:0007669"/>
    <property type="project" value="UniProtKB-KW"/>
</dbReference>
<accession>A0ABD3XHH6</accession>
<comment type="caution">
    <text evidence="10">The sequence shown here is derived from an EMBL/GenBank/DDBJ whole genome shotgun (WGS) entry which is preliminary data.</text>
</comment>
<keyword evidence="11" id="KW-1185">Reference proteome</keyword>
<keyword evidence="3" id="KW-0378">Hydrolase</keyword>
<evidence type="ECO:0000313" key="10">
    <source>
        <dbReference type="EMBL" id="KAL3885709.1"/>
    </source>
</evidence>
<dbReference type="InterPro" id="IPR001590">
    <property type="entry name" value="Peptidase_M12B"/>
</dbReference>
<feature type="binding site" evidence="8">
    <location>
        <position position="66"/>
    </location>
    <ligand>
        <name>Zn(2+)</name>
        <dbReference type="ChEBI" id="CHEBI:29105"/>
        <note>catalytic</note>
    </ligand>
</feature>
<evidence type="ECO:0000313" key="11">
    <source>
        <dbReference type="Proteomes" id="UP001634394"/>
    </source>
</evidence>
<reference evidence="10 11" key="1">
    <citation type="submission" date="2024-11" db="EMBL/GenBank/DDBJ databases">
        <title>Chromosome-level genome assembly of the freshwater bivalve Anodonta woodiana.</title>
        <authorList>
            <person name="Chen X."/>
        </authorList>
    </citation>
    <scope>NUCLEOTIDE SEQUENCE [LARGE SCALE GENOMIC DNA]</scope>
    <source>
        <strain evidence="10">MN2024</strain>
        <tissue evidence="10">Gills</tissue>
    </source>
</reference>
<keyword evidence="4 8" id="KW-0862">Zinc</keyword>
<proteinExistence type="predicted"/>
<keyword evidence="6" id="KW-1015">Disulfide bond</keyword>
<evidence type="ECO:0000256" key="3">
    <source>
        <dbReference type="ARBA" id="ARBA00022801"/>
    </source>
</evidence>